<sequence>MKSELVALTAVGKEADWLRNLILEIPLWFHDAFRSSLKFIRLLDVDLMMMMIKYEFSLEKWFVIAGRCFRLKP</sequence>
<reference evidence="1" key="2">
    <citation type="submission" date="2022-01" db="EMBL/GenBank/DDBJ databases">
        <authorList>
            <person name="Yamashiro T."/>
            <person name="Shiraishi A."/>
            <person name="Satake H."/>
            <person name="Nakayama K."/>
        </authorList>
    </citation>
    <scope>NUCLEOTIDE SEQUENCE</scope>
</reference>
<proteinExistence type="predicted"/>
<accession>A0ABQ5AT52</accession>
<evidence type="ECO:0000313" key="1">
    <source>
        <dbReference type="EMBL" id="GJT05845.1"/>
    </source>
</evidence>
<comment type="caution">
    <text evidence="1">The sequence shown here is derived from an EMBL/GenBank/DDBJ whole genome shotgun (WGS) entry which is preliminary data.</text>
</comment>
<organism evidence="1 2">
    <name type="scientific">Tanacetum coccineum</name>
    <dbReference type="NCBI Taxonomy" id="301880"/>
    <lineage>
        <taxon>Eukaryota</taxon>
        <taxon>Viridiplantae</taxon>
        <taxon>Streptophyta</taxon>
        <taxon>Embryophyta</taxon>
        <taxon>Tracheophyta</taxon>
        <taxon>Spermatophyta</taxon>
        <taxon>Magnoliopsida</taxon>
        <taxon>eudicotyledons</taxon>
        <taxon>Gunneridae</taxon>
        <taxon>Pentapetalae</taxon>
        <taxon>asterids</taxon>
        <taxon>campanulids</taxon>
        <taxon>Asterales</taxon>
        <taxon>Asteraceae</taxon>
        <taxon>Asteroideae</taxon>
        <taxon>Anthemideae</taxon>
        <taxon>Anthemidinae</taxon>
        <taxon>Tanacetum</taxon>
    </lineage>
</organism>
<dbReference type="EMBL" id="BQNB010012619">
    <property type="protein sequence ID" value="GJT05845.1"/>
    <property type="molecule type" value="Genomic_DNA"/>
</dbReference>
<keyword evidence="2" id="KW-1185">Reference proteome</keyword>
<gene>
    <name evidence="1" type="ORF">Tco_0840307</name>
</gene>
<reference evidence="1" key="1">
    <citation type="journal article" date="2022" name="Int. J. Mol. Sci.">
        <title>Draft Genome of Tanacetum Coccineum: Genomic Comparison of Closely Related Tanacetum-Family Plants.</title>
        <authorList>
            <person name="Yamashiro T."/>
            <person name="Shiraishi A."/>
            <person name="Nakayama K."/>
            <person name="Satake H."/>
        </authorList>
    </citation>
    <scope>NUCLEOTIDE SEQUENCE</scope>
</reference>
<evidence type="ECO:0000313" key="2">
    <source>
        <dbReference type="Proteomes" id="UP001151760"/>
    </source>
</evidence>
<name>A0ABQ5AT52_9ASTR</name>
<dbReference type="Proteomes" id="UP001151760">
    <property type="component" value="Unassembled WGS sequence"/>
</dbReference>
<protein>
    <submittedName>
        <fullName evidence="1">Uncharacterized protein</fullName>
    </submittedName>
</protein>